<accession>A0AA42Q3G4</accession>
<name>A0AA42Q3G4_9BURK</name>
<protein>
    <submittedName>
        <fullName evidence="1">Uncharacterized protein</fullName>
    </submittedName>
</protein>
<comment type="caution">
    <text evidence="1">The sequence shown here is derived from an EMBL/GenBank/DDBJ whole genome shotgun (WGS) entry which is preliminary data.</text>
</comment>
<dbReference type="AlphaFoldDB" id="A0AA42Q3G4"/>
<evidence type="ECO:0000313" key="2">
    <source>
        <dbReference type="Proteomes" id="UP001161065"/>
    </source>
</evidence>
<gene>
    <name evidence="1" type="ORF">N5D63_08025</name>
</gene>
<reference evidence="1" key="1">
    <citation type="submission" date="2022-09" db="EMBL/GenBank/DDBJ databases">
        <title>Intensive care unit water sources are persistently colonized with multi-drug resistant bacteria and are the site of extensive horizontal gene transfer of antibiotic resistance genes.</title>
        <authorList>
            <person name="Diorio-Toth L."/>
        </authorList>
    </citation>
    <scope>NUCLEOTIDE SEQUENCE</scope>
    <source>
        <strain evidence="1">GD03832</strain>
    </source>
</reference>
<dbReference type="RefSeq" id="WP_280007793.1">
    <property type="nucleotide sequence ID" value="NZ_JAOCEK010000004.1"/>
</dbReference>
<evidence type="ECO:0000313" key="1">
    <source>
        <dbReference type="EMBL" id="MDH1334088.1"/>
    </source>
</evidence>
<dbReference type="EMBL" id="JAOCEK010000004">
    <property type="protein sequence ID" value="MDH1334088.1"/>
    <property type="molecule type" value="Genomic_DNA"/>
</dbReference>
<sequence length="258" mass="26636">MAWYRTGTVAVTNNSNVITGTGTSWVDGAAVGETFLGPDGQIYEITSIVSAGSLRISPNYKGSTAAAQNYAVMPTQGYLRDLAAQAAALVNSYALVRDGAGAGKFPAGTTTGSGSSLQLLPSLRGTADENTGLNFAGNDVLQLVTNGVVRLQLSADGTPSGVFVDKLPISAATQTAINSLAAACLALTSIGPGPNQVPAGQDLARDAFGAGQSLSMVQRHTPDSRPGDVWREYVSDTTTTMKFHGFDGVIRSRSESWT</sequence>
<dbReference type="Proteomes" id="UP001161065">
    <property type="component" value="Unassembled WGS sequence"/>
</dbReference>
<organism evidence="1 2">
    <name type="scientific">Comamonas thiooxydans</name>
    <dbReference type="NCBI Taxonomy" id="363952"/>
    <lineage>
        <taxon>Bacteria</taxon>
        <taxon>Pseudomonadati</taxon>
        <taxon>Pseudomonadota</taxon>
        <taxon>Betaproteobacteria</taxon>
        <taxon>Burkholderiales</taxon>
        <taxon>Comamonadaceae</taxon>
        <taxon>Comamonas</taxon>
    </lineage>
</organism>
<proteinExistence type="predicted"/>